<dbReference type="SUPFAM" id="SSF54637">
    <property type="entry name" value="Thioesterase/thiol ester dehydrase-isomerase"/>
    <property type="match status" value="1"/>
</dbReference>
<organism evidence="4 5">
    <name type="scientific">Lactarius akahatsu</name>
    <dbReference type="NCBI Taxonomy" id="416441"/>
    <lineage>
        <taxon>Eukaryota</taxon>
        <taxon>Fungi</taxon>
        <taxon>Dikarya</taxon>
        <taxon>Basidiomycota</taxon>
        <taxon>Agaricomycotina</taxon>
        <taxon>Agaricomycetes</taxon>
        <taxon>Russulales</taxon>
        <taxon>Russulaceae</taxon>
        <taxon>Lactarius</taxon>
    </lineage>
</organism>
<feature type="compositionally biased region" description="Low complexity" evidence="2">
    <location>
        <begin position="203"/>
        <end position="217"/>
    </location>
</feature>
<feature type="transmembrane region" description="Helical" evidence="3">
    <location>
        <begin position="37"/>
        <end position="55"/>
    </location>
</feature>
<evidence type="ECO:0000313" key="4">
    <source>
        <dbReference type="EMBL" id="KAH8990958.1"/>
    </source>
</evidence>
<dbReference type="InterPro" id="IPR051490">
    <property type="entry name" value="THEM6_lcsJ_thioesterase"/>
</dbReference>
<accession>A0AAD4LJM4</accession>
<name>A0AAD4LJM4_9AGAM</name>
<dbReference type="Gene3D" id="3.10.129.10">
    <property type="entry name" value="Hotdog Thioesterase"/>
    <property type="match status" value="1"/>
</dbReference>
<reference evidence="4" key="1">
    <citation type="submission" date="2022-01" db="EMBL/GenBank/DDBJ databases">
        <title>Comparative genomics reveals a dynamic genome evolution in the ectomycorrhizal milk-cap (Lactarius) mushrooms.</title>
        <authorList>
            <consortium name="DOE Joint Genome Institute"/>
            <person name="Lebreton A."/>
            <person name="Tang N."/>
            <person name="Kuo A."/>
            <person name="LaButti K."/>
            <person name="Drula E."/>
            <person name="Barry K."/>
            <person name="Clum A."/>
            <person name="Lipzen A."/>
            <person name="Mousain D."/>
            <person name="Ng V."/>
            <person name="Wang R."/>
            <person name="Wang X."/>
            <person name="Dai Y."/>
            <person name="Henrissat B."/>
            <person name="Grigoriev I.V."/>
            <person name="Guerin-Laguette A."/>
            <person name="Yu F."/>
            <person name="Martin F.M."/>
        </authorList>
    </citation>
    <scope>NUCLEOTIDE SEQUENCE</scope>
    <source>
        <strain evidence="4">QP</strain>
    </source>
</reference>
<gene>
    <name evidence="4" type="ORF">EDB92DRAFT_1946130</name>
</gene>
<dbReference type="CDD" id="cd00586">
    <property type="entry name" value="4HBT"/>
    <property type="match status" value="1"/>
</dbReference>
<feature type="region of interest" description="Disordered" evidence="2">
    <location>
        <begin position="186"/>
        <end position="217"/>
    </location>
</feature>
<dbReference type="Proteomes" id="UP001201163">
    <property type="component" value="Unassembled WGS sequence"/>
</dbReference>
<evidence type="ECO:0000256" key="2">
    <source>
        <dbReference type="SAM" id="MobiDB-lite"/>
    </source>
</evidence>
<dbReference type="PANTHER" id="PTHR12475">
    <property type="match status" value="1"/>
</dbReference>
<keyword evidence="3" id="KW-1133">Transmembrane helix</keyword>
<dbReference type="Pfam" id="PF13279">
    <property type="entry name" value="4HBT_2"/>
    <property type="match status" value="1"/>
</dbReference>
<proteinExistence type="inferred from homology"/>
<keyword evidence="5" id="KW-1185">Reference proteome</keyword>
<dbReference type="InterPro" id="IPR029069">
    <property type="entry name" value="HotDog_dom_sf"/>
</dbReference>
<keyword evidence="3" id="KW-0472">Membrane</keyword>
<comment type="caution">
    <text evidence="4">The sequence shown here is derived from an EMBL/GenBank/DDBJ whole genome shotgun (WGS) entry which is preliminary data.</text>
</comment>
<evidence type="ECO:0000256" key="3">
    <source>
        <dbReference type="SAM" id="Phobius"/>
    </source>
</evidence>
<dbReference type="PANTHER" id="PTHR12475:SF4">
    <property type="entry name" value="PROTEIN THEM6"/>
    <property type="match status" value="1"/>
</dbReference>
<comment type="similarity">
    <text evidence="1">Belongs to the lcsJ thioesterase family.</text>
</comment>
<dbReference type="AlphaFoldDB" id="A0AAD4LJM4"/>
<evidence type="ECO:0000256" key="1">
    <source>
        <dbReference type="ARBA" id="ARBA00038476"/>
    </source>
</evidence>
<dbReference type="EMBL" id="JAKELL010000028">
    <property type="protein sequence ID" value="KAH8990958.1"/>
    <property type="molecule type" value="Genomic_DNA"/>
</dbReference>
<evidence type="ECO:0000313" key="5">
    <source>
        <dbReference type="Proteomes" id="UP001201163"/>
    </source>
</evidence>
<sequence>MLSASPAAALSLSLSVLPGLAKTIAFLLLILNVRSLPLVWHFNVFLPITRLWWLARRARIRTLFISSSNKNDAHKFRDDLVPIGQNPLDYILVTKAWAGPDDCDYNWHLSNSSYPKFLDLARTNSALHIFPSLVLAGGGVALAGTHFQFLREIPMFARYEVRSQIVGWDHKWLYIIHRFVSHHKPASRRSAPSTPGPKSDYDSSTSSTPTPSASSADLQAHVARAVAAAREPEPDGATLHCISVNVMVFKHGRITVPPALVLAGEGFGATHEQGSAARARAVELGDKGMRELYRGAWRAVPGGSERWWDAAMHGLEDRIERRVARVIGVRVGLEGALEVPGL</sequence>
<keyword evidence="3" id="KW-0812">Transmembrane</keyword>
<protein>
    <submittedName>
        <fullName evidence="4">Uncharacterized protein</fullName>
    </submittedName>
</protein>